<accession>B4Y380</accession>
<feature type="binding site" evidence="7">
    <location>
        <position position="186"/>
    </location>
    <ligand>
        <name>dCMP</name>
        <dbReference type="ChEBI" id="CHEBI:57566"/>
    </ligand>
</feature>
<feature type="binding site" evidence="5">
    <location>
        <position position="134"/>
    </location>
    <ligand>
        <name>CMP</name>
        <dbReference type="ChEBI" id="CHEBI:60377"/>
    </ligand>
</feature>
<feature type="binding site" evidence="5">
    <location>
        <position position="31"/>
    </location>
    <ligand>
        <name>CMP</name>
        <dbReference type="ChEBI" id="CHEBI:60377"/>
    </ligand>
</feature>
<feature type="binding site" evidence="5">
    <location>
        <position position="175"/>
    </location>
    <ligand>
        <name>CMP</name>
        <dbReference type="ChEBI" id="CHEBI:60377"/>
    </ligand>
</feature>
<dbReference type="GO" id="GO:0006231">
    <property type="term" value="P:dTMP biosynthetic process"/>
    <property type="evidence" value="ECO:0007669"/>
    <property type="project" value="TreeGrafter"/>
</dbReference>
<dbReference type="InterPro" id="IPR045097">
    <property type="entry name" value="Thymidate_synth/dCMP_Mease"/>
</dbReference>
<feature type="binding site" evidence="5">
    <location>
        <position position="216"/>
    </location>
    <ligand>
        <name>CMP</name>
        <dbReference type="ChEBI" id="CHEBI:60377"/>
    </ligand>
</feature>
<dbReference type="PANTHER" id="PTHR11548">
    <property type="entry name" value="THYMIDYLATE SYNTHASE 1"/>
    <property type="match status" value="1"/>
</dbReference>
<evidence type="ECO:0007829" key="6">
    <source>
        <dbReference type="PDB" id="5B6E"/>
    </source>
</evidence>
<feature type="binding site" evidence="5">
    <location>
        <position position="177"/>
    </location>
    <ligand>
        <name>CMP</name>
        <dbReference type="ChEBI" id="CHEBI:60377"/>
    </ligand>
</feature>
<dbReference type="BRENDA" id="2.1.2.B2">
    <property type="organism ID" value="14410"/>
</dbReference>
<sequence length="334" mass="37379">METHTFGTFQDAYLSQLRDIYHSPEFRNAPRGQASRERIGAGFRLLDPVQRHISVPARRANVVFNFAEALWYLSGSDRLDFIQYYAPGIAAYSADGRTLRGTAYGPRIFRHPAGGVNQWENVVKTLTDDPDSKRAVIQIFDPRELAVADNIDVACTLALQFLIRDGLLCGIGYMRANDAFRGAVSDVFSFTFLQEFTARYLGLGIGTYHHVVGSVHIYDSDARWAERVLDAATPDGGPRPGFPAMPDGDNWPHVRRVLEWEERLRTNAARLSADALDALDLPAYWKHVVALFEAHRQVRHEDTPDRALLAALPEVYRQSLAVKWPGHFGSPAGS</sequence>
<dbReference type="Pfam" id="PF00303">
    <property type="entry name" value="Thymidylat_synt"/>
    <property type="match status" value="1"/>
</dbReference>
<feature type="binding site" evidence="5">
    <location>
        <position position="133"/>
    </location>
    <ligand>
        <name>CMP</name>
        <dbReference type="ChEBI" id="CHEBI:60377"/>
    </ligand>
</feature>
<dbReference type="GO" id="GO:0032259">
    <property type="term" value="P:methylation"/>
    <property type="evidence" value="ECO:0007669"/>
    <property type="project" value="UniProtKB-KW"/>
</dbReference>
<dbReference type="SMR" id="B4Y380"/>
<reference evidence="5 6" key="3">
    <citation type="journal article" date="2016" name="Sci. Rep.">
        <title>Structural basis of the substrate preference towards CMP for a thymidylate synthase MilA involved in mildiomycin biosynthesis.</title>
        <authorList>
            <person name="Zhao G."/>
            <person name="Chen C."/>
            <person name="Xiong W."/>
            <person name="Gao T."/>
            <person name="Deng Z."/>
            <person name="Wu G."/>
            <person name="He X."/>
        </authorList>
    </citation>
    <scope>X-RAY CRYSTALLOGRAPHY (1.65 ANGSTROMS) OF 5-329 IN COMPLEX WITH CMP AND DCMP</scope>
</reference>
<proteinExistence type="evidence at protein level"/>
<dbReference type="SUPFAM" id="SSF55831">
    <property type="entry name" value="Thymidylate synthase/dCMP hydroxymethylase"/>
    <property type="match status" value="1"/>
</dbReference>
<dbReference type="GO" id="GO:0004799">
    <property type="term" value="F:thymidylate synthase activity"/>
    <property type="evidence" value="ECO:0007669"/>
    <property type="project" value="TreeGrafter"/>
</dbReference>
<dbReference type="PDBsum" id="5JNH"/>
<feature type="binding site" evidence="7">
    <location>
        <position position="134"/>
    </location>
    <ligand>
        <name>dCMP</name>
        <dbReference type="ChEBI" id="CHEBI:57566"/>
    </ligand>
</feature>
<dbReference type="AlphaFoldDB" id="B4Y380"/>
<dbReference type="InterPro" id="IPR036926">
    <property type="entry name" value="Thymidate_synth/dCMP_Mease_sf"/>
</dbReference>
<dbReference type="Gene3D" id="3.30.572.10">
    <property type="entry name" value="Thymidylate synthase/dCMP hydroxymethylase domain"/>
    <property type="match status" value="1"/>
</dbReference>
<dbReference type="PDB" id="5JNH">
    <property type="method" value="X-ray"/>
    <property type="resolution" value="2.20 A"/>
    <property type="chains" value="A/B=1-334"/>
</dbReference>
<keyword evidence="1 4" id="KW-0489">Methyltransferase</keyword>
<dbReference type="PDB" id="5JP9">
    <property type="method" value="X-ray"/>
    <property type="resolution" value="2.10 A"/>
    <property type="chains" value="A/B=5-329"/>
</dbReference>
<feature type="binding site" evidence="7">
    <location>
        <position position="177"/>
    </location>
    <ligand>
        <name>dCMP</name>
        <dbReference type="ChEBI" id="CHEBI:57566"/>
    </ligand>
</feature>
<dbReference type="PDBsum" id="5B6E"/>
<dbReference type="PDBsum" id="5JP9"/>
<reference evidence="4" key="1">
    <citation type="journal article" date="2008" name="ChemBioChem">
        <title>The mildiomycin biosynthesis: initial steps for sequential generation of 5-hydroxymethylcytidine 5'-monophosphate and 5-hydroxymethylcytosine in Streptoverticillium rimofaciens ZJU5119.</title>
        <authorList>
            <person name="Li L."/>
            <person name="Xu Z."/>
            <person name="Xu X."/>
            <person name="Wu J."/>
            <person name="Zhang Y."/>
            <person name="He X."/>
            <person name="Zabriskie T.M."/>
            <person name="Deng Z."/>
        </authorList>
    </citation>
    <scope>NUCLEOTIDE SEQUENCE</scope>
    <source>
        <strain evidence="4">ZJU5119</strain>
    </source>
</reference>
<dbReference type="EMBL" id="JN999998">
    <property type="protein sequence ID" value="ACA14348.1"/>
    <property type="molecule type" value="Genomic_DNA"/>
</dbReference>
<keyword evidence="2" id="KW-0808">Transferase</keyword>
<evidence type="ECO:0000259" key="3">
    <source>
        <dbReference type="Pfam" id="PF00303"/>
    </source>
</evidence>
<feature type="binding site" evidence="5">
    <location>
        <position position="186"/>
    </location>
    <ligand>
        <name>CMP</name>
        <dbReference type="ChEBI" id="CHEBI:60377"/>
    </ligand>
</feature>
<dbReference type="PDB" id="5B6E">
    <property type="method" value="X-ray"/>
    <property type="resolution" value="1.80 A"/>
    <property type="chains" value="A/B=5-329"/>
</dbReference>
<gene>
    <name evidence="4" type="primary">milA</name>
</gene>
<feature type="binding site" evidence="7">
    <location>
        <position position="175"/>
    </location>
    <ligand>
        <name>dCMP</name>
        <dbReference type="ChEBI" id="CHEBI:57566"/>
    </ligand>
</feature>
<feature type="binding site" evidence="7">
    <location>
        <position position="178"/>
    </location>
    <ligand>
        <name>dCMP</name>
        <dbReference type="ChEBI" id="CHEBI:57566"/>
    </ligand>
</feature>
<protein>
    <submittedName>
        <fullName evidence="4">CMP 5-hydroxymethylase</fullName>
    </submittedName>
</protein>
<evidence type="ECO:0000256" key="1">
    <source>
        <dbReference type="ARBA" id="ARBA00022603"/>
    </source>
</evidence>
<name>B4Y380_9ACTN</name>
<evidence type="ECO:0000256" key="2">
    <source>
        <dbReference type="ARBA" id="ARBA00022679"/>
    </source>
</evidence>
<dbReference type="PANTHER" id="PTHR11548:SF9">
    <property type="entry name" value="THYMIDYLATE SYNTHASE"/>
    <property type="match status" value="1"/>
</dbReference>
<dbReference type="InterPro" id="IPR023451">
    <property type="entry name" value="Thymidate_synth/dCMP_Mease_dom"/>
</dbReference>
<keyword evidence="5 6" id="KW-0002">3D-structure</keyword>
<evidence type="ECO:0000313" key="4">
    <source>
        <dbReference type="EMBL" id="ACA14348.1"/>
    </source>
</evidence>
<feature type="binding site" evidence="5">
    <location>
        <position position="178"/>
    </location>
    <ligand>
        <name>CMP</name>
        <dbReference type="ChEBI" id="CHEBI:60377"/>
    </ligand>
</feature>
<evidence type="ECO:0007829" key="5">
    <source>
        <dbReference type="PDB" id="5B6D"/>
    </source>
</evidence>
<dbReference type="PDB" id="5B6D">
    <property type="method" value="X-ray"/>
    <property type="resolution" value="1.65 A"/>
    <property type="chains" value="A/B=5-329"/>
</dbReference>
<dbReference type="GO" id="GO:0005829">
    <property type="term" value="C:cytosol"/>
    <property type="evidence" value="ECO:0007669"/>
    <property type="project" value="TreeGrafter"/>
</dbReference>
<organism evidence="4">
    <name type="scientific">Streptomyces rimofaciens</name>
    <dbReference type="NCBI Taxonomy" id="504097"/>
    <lineage>
        <taxon>Bacteria</taxon>
        <taxon>Bacillati</taxon>
        <taxon>Actinomycetota</taxon>
        <taxon>Actinomycetes</taxon>
        <taxon>Kitasatosporales</taxon>
        <taxon>Streptomycetaceae</taxon>
        <taxon>Streptomyces</taxon>
    </lineage>
</organism>
<feature type="binding site" evidence="7">
    <location>
        <position position="133"/>
    </location>
    <ligand>
        <name>dCMP</name>
        <dbReference type="ChEBI" id="CHEBI:57566"/>
    </ligand>
</feature>
<evidence type="ECO:0007829" key="7">
    <source>
        <dbReference type="PDB" id="5JP9"/>
    </source>
</evidence>
<feature type="binding site" evidence="7">
    <location>
        <position position="31"/>
    </location>
    <ligand>
        <name>dCMP</name>
        <dbReference type="ChEBI" id="CHEBI:57566"/>
    </ligand>
</feature>
<feature type="domain" description="Thymidylate synthase/dCMP hydroxymethylase" evidence="3">
    <location>
        <begin position="13"/>
        <end position="228"/>
    </location>
</feature>
<dbReference type="CDD" id="cd00351">
    <property type="entry name" value="TS_Pyrimidine_HMase"/>
    <property type="match status" value="1"/>
</dbReference>
<dbReference type="PDBsum" id="5B6D"/>
<reference evidence="4" key="2">
    <citation type="submission" date="2011-11" db="EMBL/GenBank/DDBJ databases">
        <title>Identification and Characterization of Mildiomycin Biosynthesis Gene Cluster in Streptoveticillum remofaciens ZJU5119, and Biochemical Characterization and in vitro Assay of MilC, a Hydroxymethylcytosylglucuronic Acid Synthetase in the Biosynthesis of Mildiomycin.</title>
        <authorList>
            <person name="Wu J."/>
            <person name="Li L."/>
            <person name="He X."/>
        </authorList>
    </citation>
    <scope>NUCLEOTIDE SEQUENCE</scope>
    <source>
        <strain evidence="4">ZJU5119</strain>
    </source>
</reference>